<dbReference type="PANTHER" id="PTHR37984">
    <property type="entry name" value="PROTEIN CBG26694"/>
    <property type="match status" value="1"/>
</dbReference>
<dbReference type="Gene3D" id="3.30.420.10">
    <property type="entry name" value="Ribonuclease H-like superfamily/Ribonuclease H"/>
    <property type="match status" value="1"/>
</dbReference>
<organism evidence="2 3">
    <name type="scientific">Cajanus cajan</name>
    <name type="common">Pigeon pea</name>
    <name type="synonym">Cajanus indicus</name>
    <dbReference type="NCBI Taxonomy" id="3821"/>
    <lineage>
        <taxon>Eukaryota</taxon>
        <taxon>Viridiplantae</taxon>
        <taxon>Streptophyta</taxon>
        <taxon>Embryophyta</taxon>
        <taxon>Tracheophyta</taxon>
        <taxon>Spermatophyta</taxon>
        <taxon>Magnoliopsida</taxon>
        <taxon>eudicotyledons</taxon>
        <taxon>Gunneridae</taxon>
        <taxon>Pentapetalae</taxon>
        <taxon>rosids</taxon>
        <taxon>fabids</taxon>
        <taxon>Fabales</taxon>
        <taxon>Fabaceae</taxon>
        <taxon>Papilionoideae</taxon>
        <taxon>50 kb inversion clade</taxon>
        <taxon>NPAAA clade</taxon>
        <taxon>indigoferoid/millettioid clade</taxon>
        <taxon>Phaseoleae</taxon>
        <taxon>Cajanus</taxon>
    </lineage>
</organism>
<dbReference type="SUPFAM" id="SSF53098">
    <property type="entry name" value="Ribonuclease H-like"/>
    <property type="match status" value="1"/>
</dbReference>
<evidence type="ECO:0000259" key="1">
    <source>
        <dbReference type="PROSITE" id="PS50994"/>
    </source>
</evidence>
<sequence length="126" mass="14118">MFLWKNVVCRYGVPQVLVSDNGTQFASSRVRDFCKGIGIRMTFTSVEHPQSNGQAESANKVILSGLKKRVQDSGASWVDELPPSVVVVPHDCPLVDSRHPFQPGLRDRCDDTDRVERALKREKEHG</sequence>
<feature type="domain" description="Integrase catalytic" evidence="1">
    <location>
        <begin position="1"/>
        <end position="62"/>
    </location>
</feature>
<dbReference type="AlphaFoldDB" id="A0A151TWR0"/>
<protein>
    <submittedName>
        <fullName evidence="2">Pro-Pol polyprotein</fullName>
    </submittedName>
</protein>
<dbReference type="PANTHER" id="PTHR37984:SF5">
    <property type="entry name" value="PROTEIN NYNRIN-LIKE"/>
    <property type="match status" value="1"/>
</dbReference>
<dbReference type="EMBL" id="CM003605">
    <property type="protein sequence ID" value="KYP71394.1"/>
    <property type="molecule type" value="Genomic_DNA"/>
</dbReference>
<dbReference type="InterPro" id="IPR001584">
    <property type="entry name" value="Integrase_cat-core"/>
</dbReference>
<reference evidence="2 3" key="1">
    <citation type="journal article" date="2012" name="Nat. Biotechnol.">
        <title>Draft genome sequence of pigeonpea (Cajanus cajan), an orphan legume crop of resource-poor farmers.</title>
        <authorList>
            <person name="Varshney R.K."/>
            <person name="Chen W."/>
            <person name="Li Y."/>
            <person name="Bharti A.K."/>
            <person name="Saxena R.K."/>
            <person name="Schlueter J.A."/>
            <person name="Donoghue M.T."/>
            <person name="Azam S."/>
            <person name="Fan G."/>
            <person name="Whaley A.M."/>
            <person name="Farmer A.D."/>
            <person name="Sheridan J."/>
            <person name="Iwata A."/>
            <person name="Tuteja R."/>
            <person name="Penmetsa R.V."/>
            <person name="Wu W."/>
            <person name="Upadhyaya H.D."/>
            <person name="Yang S.P."/>
            <person name="Shah T."/>
            <person name="Saxena K.B."/>
            <person name="Michael T."/>
            <person name="McCombie W.R."/>
            <person name="Yang B."/>
            <person name="Zhang G."/>
            <person name="Yang H."/>
            <person name="Wang J."/>
            <person name="Spillane C."/>
            <person name="Cook D.R."/>
            <person name="May G.D."/>
            <person name="Xu X."/>
            <person name="Jackson S.A."/>
        </authorList>
    </citation>
    <scope>NUCLEOTIDE SEQUENCE [LARGE SCALE GENOMIC DNA]</scope>
    <source>
        <strain evidence="3">cv. Asha</strain>
    </source>
</reference>
<evidence type="ECO:0000313" key="2">
    <source>
        <dbReference type="EMBL" id="KYP71394.1"/>
    </source>
</evidence>
<dbReference type="GO" id="GO:0015074">
    <property type="term" value="P:DNA integration"/>
    <property type="evidence" value="ECO:0007669"/>
    <property type="project" value="InterPro"/>
</dbReference>
<gene>
    <name evidence="2" type="ORF">KK1_010653</name>
</gene>
<dbReference type="GO" id="GO:0003676">
    <property type="term" value="F:nucleic acid binding"/>
    <property type="evidence" value="ECO:0007669"/>
    <property type="project" value="InterPro"/>
</dbReference>
<dbReference type="Gramene" id="C.cajan_10353.t">
    <property type="protein sequence ID" value="C.cajan_10353.t.cds1"/>
    <property type="gene ID" value="C.cajan_10353"/>
</dbReference>
<dbReference type="InterPro" id="IPR050951">
    <property type="entry name" value="Retrovirus_Pol_polyprotein"/>
</dbReference>
<dbReference type="PROSITE" id="PS50994">
    <property type="entry name" value="INTEGRASE"/>
    <property type="match status" value="1"/>
</dbReference>
<dbReference type="Proteomes" id="UP000075243">
    <property type="component" value="Chromosome 3"/>
</dbReference>
<dbReference type="InterPro" id="IPR012337">
    <property type="entry name" value="RNaseH-like_sf"/>
</dbReference>
<evidence type="ECO:0000313" key="3">
    <source>
        <dbReference type="Proteomes" id="UP000075243"/>
    </source>
</evidence>
<dbReference type="InterPro" id="IPR036397">
    <property type="entry name" value="RNaseH_sf"/>
</dbReference>
<name>A0A151TWR0_CAJCA</name>
<accession>A0A151TWR0</accession>
<keyword evidence="3" id="KW-1185">Reference proteome</keyword>
<dbReference type="OMA" id="MIKNIIC"/>
<proteinExistence type="predicted"/>